<dbReference type="PANTHER" id="PTHR11733:SF167">
    <property type="entry name" value="FI17812P1-RELATED"/>
    <property type="match status" value="1"/>
</dbReference>
<protein>
    <recommendedName>
        <fullName evidence="12">Endothelin-converting enzyme 1</fullName>
    </recommendedName>
</protein>
<evidence type="ECO:0000259" key="9">
    <source>
        <dbReference type="Pfam" id="PF05649"/>
    </source>
</evidence>
<keyword evidence="5" id="KW-0378">Hydrolase</keyword>
<dbReference type="PANTHER" id="PTHR11733">
    <property type="entry name" value="ZINC METALLOPROTEASE FAMILY M13 NEPRILYSIN-RELATED"/>
    <property type="match status" value="1"/>
</dbReference>
<accession>A0AAN7HBN8</accession>
<keyword evidence="7" id="KW-0482">Metalloprotease</keyword>
<dbReference type="InterPro" id="IPR000718">
    <property type="entry name" value="Peptidase_M13"/>
</dbReference>
<dbReference type="InterPro" id="IPR018497">
    <property type="entry name" value="Peptidase_M13_C"/>
</dbReference>
<feature type="domain" description="Peptidase M13 N-terminal" evidence="9">
    <location>
        <begin position="35"/>
        <end position="439"/>
    </location>
</feature>
<dbReference type="Proteomes" id="UP001303760">
    <property type="component" value="Unassembled WGS sequence"/>
</dbReference>
<evidence type="ECO:0000259" key="8">
    <source>
        <dbReference type="Pfam" id="PF01431"/>
    </source>
</evidence>
<dbReference type="GO" id="GO:0004222">
    <property type="term" value="F:metalloendopeptidase activity"/>
    <property type="evidence" value="ECO:0007669"/>
    <property type="project" value="InterPro"/>
</dbReference>
<evidence type="ECO:0000256" key="5">
    <source>
        <dbReference type="ARBA" id="ARBA00022801"/>
    </source>
</evidence>
<proteinExistence type="inferred from homology"/>
<evidence type="ECO:0000313" key="11">
    <source>
        <dbReference type="Proteomes" id="UP001303760"/>
    </source>
</evidence>
<dbReference type="InterPro" id="IPR008753">
    <property type="entry name" value="Peptidase_M13_N"/>
</dbReference>
<evidence type="ECO:0000313" key="10">
    <source>
        <dbReference type="EMBL" id="KAK4237588.1"/>
    </source>
</evidence>
<gene>
    <name evidence="10" type="ORF">C8A03DRAFT_34440</name>
</gene>
<reference evidence="10" key="1">
    <citation type="journal article" date="2023" name="Mol. Phylogenet. Evol.">
        <title>Genome-scale phylogeny and comparative genomics of the fungal order Sordariales.</title>
        <authorList>
            <person name="Hensen N."/>
            <person name="Bonometti L."/>
            <person name="Westerberg I."/>
            <person name="Brannstrom I.O."/>
            <person name="Guillou S."/>
            <person name="Cros-Aarteil S."/>
            <person name="Calhoun S."/>
            <person name="Haridas S."/>
            <person name="Kuo A."/>
            <person name="Mondo S."/>
            <person name="Pangilinan J."/>
            <person name="Riley R."/>
            <person name="LaButti K."/>
            <person name="Andreopoulos B."/>
            <person name="Lipzen A."/>
            <person name="Chen C."/>
            <person name="Yan M."/>
            <person name="Daum C."/>
            <person name="Ng V."/>
            <person name="Clum A."/>
            <person name="Steindorff A."/>
            <person name="Ohm R.A."/>
            <person name="Martin F."/>
            <person name="Silar P."/>
            <person name="Natvig D.O."/>
            <person name="Lalanne C."/>
            <person name="Gautier V."/>
            <person name="Ament-Velasquez S.L."/>
            <person name="Kruys A."/>
            <person name="Hutchinson M.I."/>
            <person name="Powell A.J."/>
            <person name="Barry K."/>
            <person name="Miller A.N."/>
            <person name="Grigoriev I.V."/>
            <person name="Debuchy R."/>
            <person name="Gladieux P."/>
            <person name="Hiltunen Thoren M."/>
            <person name="Johannesson H."/>
        </authorList>
    </citation>
    <scope>NUCLEOTIDE SEQUENCE</scope>
    <source>
        <strain evidence="10">CBS 532.94</strain>
    </source>
</reference>
<keyword evidence="4" id="KW-0479">Metal-binding</keyword>
<evidence type="ECO:0008006" key="12">
    <source>
        <dbReference type="Google" id="ProtNLM"/>
    </source>
</evidence>
<dbReference type="Pfam" id="PF05649">
    <property type="entry name" value="Peptidase_M13_N"/>
    <property type="match status" value="1"/>
</dbReference>
<dbReference type="GO" id="GO:0005886">
    <property type="term" value="C:plasma membrane"/>
    <property type="evidence" value="ECO:0007669"/>
    <property type="project" value="TreeGrafter"/>
</dbReference>
<dbReference type="AlphaFoldDB" id="A0AAN7HBN8"/>
<evidence type="ECO:0000256" key="4">
    <source>
        <dbReference type="ARBA" id="ARBA00022723"/>
    </source>
</evidence>
<evidence type="ECO:0000256" key="6">
    <source>
        <dbReference type="ARBA" id="ARBA00022833"/>
    </source>
</evidence>
<dbReference type="SUPFAM" id="SSF55486">
    <property type="entry name" value="Metalloproteases ('zincins'), catalytic domain"/>
    <property type="match status" value="1"/>
</dbReference>
<dbReference type="InterPro" id="IPR024079">
    <property type="entry name" value="MetalloPept_cat_dom_sf"/>
</dbReference>
<keyword evidence="3" id="KW-0645">Protease</keyword>
<reference evidence="10" key="2">
    <citation type="submission" date="2023-05" db="EMBL/GenBank/DDBJ databases">
        <authorList>
            <consortium name="Lawrence Berkeley National Laboratory"/>
            <person name="Steindorff A."/>
            <person name="Hensen N."/>
            <person name="Bonometti L."/>
            <person name="Westerberg I."/>
            <person name="Brannstrom I.O."/>
            <person name="Guillou S."/>
            <person name="Cros-Aarteil S."/>
            <person name="Calhoun S."/>
            <person name="Haridas S."/>
            <person name="Kuo A."/>
            <person name="Mondo S."/>
            <person name="Pangilinan J."/>
            <person name="Riley R."/>
            <person name="Labutti K."/>
            <person name="Andreopoulos B."/>
            <person name="Lipzen A."/>
            <person name="Chen C."/>
            <person name="Yanf M."/>
            <person name="Daum C."/>
            <person name="Ng V."/>
            <person name="Clum A."/>
            <person name="Ohm R."/>
            <person name="Martin F."/>
            <person name="Silar P."/>
            <person name="Natvig D."/>
            <person name="Lalanne C."/>
            <person name="Gautier V."/>
            <person name="Ament-Velasquez S.L."/>
            <person name="Kruys A."/>
            <person name="Hutchinson M.I."/>
            <person name="Powell A.J."/>
            <person name="Barry K."/>
            <person name="Miller A.N."/>
            <person name="Grigoriev I.V."/>
            <person name="Debuchy R."/>
            <person name="Gladieux P."/>
            <person name="Thoren M.H."/>
            <person name="Johannesson H."/>
        </authorList>
    </citation>
    <scope>NUCLEOTIDE SEQUENCE</scope>
    <source>
        <strain evidence="10">CBS 532.94</strain>
    </source>
</reference>
<evidence type="ECO:0000256" key="3">
    <source>
        <dbReference type="ARBA" id="ARBA00022670"/>
    </source>
</evidence>
<organism evidence="10 11">
    <name type="scientific">Achaetomium macrosporum</name>
    <dbReference type="NCBI Taxonomy" id="79813"/>
    <lineage>
        <taxon>Eukaryota</taxon>
        <taxon>Fungi</taxon>
        <taxon>Dikarya</taxon>
        <taxon>Ascomycota</taxon>
        <taxon>Pezizomycotina</taxon>
        <taxon>Sordariomycetes</taxon>
        <taxon>Sordariomycetidae</taxon>
        <taxon>Sordariales</taxon>
        <taxon>Chaetomiaceae</taxon>
        <taxon>Achaetomium</taxon>
    </lineage>
</organism>
<dbReference type="EMBL" id="MU860131">
    <property type="protein sequence ID" value="KAK4237588.1"/>
    <property type="molecule type" value="Genomic_DNA"/>
</dbReference>
<comment type="similarity">
    <text evidence="2">Belongs to the peptidase M13 family.</text>
</comment>
<evidence type="ECO:0000256" key="1">
    <source>
        <dbReference type="ARBA" id="ARBA00001947"/>
    </source>
</evidence>
<keyword evidence="6" id="KW-0862">Zinc</keyword>
<dbReference type="InterPro" id="IPR042089">
    <property type="entry name" value="Peptidase_M13_dom_2"/>
</dbReference>
<dbReference type="PRINTS" id="PR00786">
    <property type="entry name" value="NEPRILYSIN"/>
</dbReference>
<name>A0AAN7HBN8_9PEZI</name>
<dbReference type="PROSITE" id="PS51885">
    <property type="entry name" value="NEPRILYSIN"/>
    <property type="match status" value="1"/>
</dbReference>
<dbReference type="GO" id="GO:0046872">
    <property type="term" value="F:metal ion binding"/>
    <property type="evidence" value="ECO:0007669"/>
    <property type="project" value="UniProtKB-KW"/>
</dbReference>
<comment type="caution">
    <text evidence="10">The sequence shown here is derived from an EMBL/GenBank/DDBJ whole genome shotgun (WGS) entry which is preliminary data.</text>
</comment>
<dbReference type="CDD" id="cd08662">
    <property type="entry name" value="M13"/>
    <property type="match status" value="1"/>
</dbReference>
<dbReference type="GO" id="GO:0016485">
    <property type="term" value="P:protein processing"/>
    <property type="evidence" value="ECO:0007669"/>
    <property type="project" value="TreeGrafter"/>
</dbReference>
<evidence type="ECO:0000256" key="2">
    <source>
        <dbReference type="ARBA" id="ARBA00007357"/>
    </source>
</evidence>
<dbReference type="Gene3D" id="1.10.1380.10">
    <property type="entry name" value="Neutral endopeptidase , domain2"/>
    <property type="match status" value="1"/>
</dbReference>
<feature type="domain" description="Peptidase M13 C-terminal" evidence="8">
    <location>
        <begin position="501"/>
        <end position="702"/>
    </location>
</feature>
<dbReference type="Gene3D" id="3.40.390.10">
    <property type="entry name" value="Collagenase (Catalytic Domain)"/>
    <property type="match status" value="1"/>
</dbReference>
<comment type="cofactor">
    <cofactor evidence="1">
        <name>Zn(2+)</name>
        <dbReference type="ChEBI" id="CHEBI:29105"/>
    </cofactor>
</comment>
<evidence type="ECO:0000256" key="7">
    <source>
        <dbReference type="ARBA" id="ARBA00023049"/>
    </source>
</evidence>
<keyword evidence="11" id="KW-1185">Reference proteome</keyword>
<sequence length="707" mass="78162">MGQWQSQPVCTTPACIHAASHILQNLAPNWAEMDPCTQFDKMVCYGYPEHNGENANFFTEVKERNMNILKRILDSATDTEADRVISTLLTTRSSSSSYDEYNFDMLRTGYQACMDTDTISAAGTKPLQDLITSLNEVWPLQPGDSNATVTASDYDCLHKATLFFEQFGVHTLTSQCSEAGAVLSDPLNSKVSRVCVGTPSLVQSNYSVYSDQSALETYAQGVAQGLSLAYADLDETGATMLAESVVTFESDLLQVVAPYLQEIQENGDSFNFIKTVSLADAGTAAPAVGLDKLIAGLAPADSTPTEILLFTPDFWPEFSNLIESHSKAAVQGFMVWKAINALAQYISEPNLAAALGTEDTGERWQTCVTQADTMLRHILDHYFVQATYPNLTLQAADRMTSDVRSQFKKRLGELDWMSDESKQRAIKKVDNMNQNIGYPTSNPDLTSPASLASYYDGLNFTSTSYFSNMLSARRHTTLKSYAEVASPPNRDSFLGSVTTVNAFYYSLTNSMVIPAGISQLPLFHYHLPDYALYGGLGSVIGHEITHGFDSKGRLWNEDAEHKAWWDNATVTNFQSRAQCFVEQYSKFEVDITGGKKANVSGELTLAENLADSGGLRTAYDAWVAARKNMPSAWDQALPGLDEFTHEQLFFIFWGNLWCDSLTPERMESVLEDVHAPSRTRLLGMAANSRAFREAWKCPVKEPVCELF</sequence>
<dbReference type="Pfam" id="PF01431">
    <property type="entry name" value="Peptidase_M13"/>
    <property type="match status" value="1"/>
</dbReference>